<feature type="chain" id="PRO_5023137161" evidence="1">
    <location>
        <begin position="24"/>
        <end position="484"/>
    </location>
</feature>
<dbReference type="PANTHER" id="PTHR43283">
    <property type="entry name" value="BETA-LACTAMASE-RELATED"/>
    <property type="match status" value="1"/>
</dbReference>
<protein>
    <submittedName>
        <fullName evidence="3">Esterase EstB</fullName>
        <ecNumber evidence="3">3.1.1.-</ecNumber>
    </submittedName>
</protein>
<sequence precursor="true">MNRLLLFVVPYASLVLLSNSAVAAEPLKPGIVALTDISTSETDDLGIESGIASTEQRSALKTHHSAATSDQGLDVRYIQTQSRDAEPLIDSDAKVRIDKALQSLVDAGSIAGVSALIYENGGEAYFKTFGMADTLHDRPMARDTIVQIFSMTKPVTGVALMQLYEEGRFQLDDPVAKFLPDFADLKVATGTDDNGDLILQSPKRPMTIRDLTRHTSGLANGNGLPMVGPLLEKADPFHRDHTLADVAQKFSEIPLWFHPGQKWAYGPSVDIQARLVEQLSGMAFEDYLRQHILDPLKMDQTRYRVPKADQHRMAAVYLRDNTTGKLTRQSDEEAFLFNTQPWALTPGGWGLTATIDDYMRFARMLQNEGELAGVRILKPETVRLMATDQLPDDVDDKSWLPGKGQVGFGIDFAVRVRPPASAEENFGVVGEFFWDGAASTLFWVDPVNDLTAVLFVQLRPFDQVGLHKAFRDAVYGANEQAELH</sequence>
<name>A0A5C5Y7T7_9PLAN</name>
<dbReference type="EMBL" id="SJPL01000001">
    <property type="protein sequence ID" value="TWT71746.1"/>
    <property type="molecule type" value="Genomic_DNA"/>
</dbReference>
<keyword evidence="3" id="KW-0378">Hydrolase</keyword>
<organism evidence="3 4">
    <name type="scientific">Crateriforma conspicua</name>
    <dbReference type="NCBI Taxonomy" id="2527996"/>
    <lineage>
        <taxon>Bacteria</taxon>
        <taxon>Pseudomonadati</taxon>
        <taxon>Planctomycetota</taxon>
        <taxon>Planctomycetia</taxon>
        <taxon>Planctomycetales</taxon>
        <taxon>Planctomycetaceae</taxon>
        <taxon>Crateriforma</taxon>
    </lineage>
</organism>
<comment type="caution">
    <text evidence="3">The sequence shown here is derived from an EMBL/GenBank/DDBJ whole genome shotgun (WGS) entry which is preliminary data.</text>
</comment>
<reference evidence="3 4" key="1">
    <citation type="submission" date="2019-02" db="EMBL/GenBank/DDBJ databases">
        <title>Deep-cultivation of Planctomycetes and their phenomic and genomic characterization uncovers novel biology.</title>
        <authorList>
            <person name="Wiegand S."/>
            <person name="Jogler M."/>
            <person name="Boedeker C."/>
            <person name="Pinto D."/>
            <person name="Vollmers J."/>
            <person name="Rivas-Marin E."/>
            <person name="Kohn T."/>
            <person name="Peeters S.H."/>
            <person name="Heuer A."/>
            <person name="Rast P."/>
            <person name="Oberbeckmann S."/>
            <person name="Bunk B."/>
            <person name="Jeske O."/>
            <person name="Meyerdierks A."/>
            <person name="Storesund J.E."/>
            <person name="Kallscheuer N."/>
            <person name="Luecker S."/>
            <person name="Lage O.M."/>
            <person name="Pohl T."/>
            <person name="Merkel B.J."/>
            <person name="Hornburger P."/>
            <person name="Mueller R.-W."/>
            <person name="Bruemmer F."/>
            <person name="Labrenz M."/>
            <person name="Spormann A.M."/>
            <person name="Op Den Camp H."/>
            <person name="Overmann J."/>
            <person name="Amann R."/>
            <person name="Jetten M.S.M."/>
            <person name="Mascher T."/>
            <person name="Medema M.H."/>
            <person name="Devos D.P."/>
            <person name="Kaster A.-K."/>
            <person name="Ovreas L."/>
            <person name="Rohde M."/>
            <person name="Galperin M.Y."/>
            <person name="Jogler C."/>
        </authorList>
    </citation>
    <scope>NUCLEOTIDE SEQUENCE [LARGE SCALE GENOMIC DNA]</scope>
    <source>
        <strain evidence="3 4">Pan14r</strain>
    </source>
</reference>
<evidence type="ECO:0000313" key="4">
    <source>
        <dbReference type="Proteomes" id="UP000317238"/>
    </source>
</evidence>
<dbReference type="PANTHER" id="PTHR43283:SF3">
    <property type="entry name" value="BETA-LACTAMASE FAMILY PROTEIN (AFU_ORTHOLOGUE AFUA_5G07500)"/>
    <property type="match status" value="1"/>
</dbReference>
<keyword evidence="4" id="KW-1185">Reference proteome</keyword>
<dbReference type="RefSeq" id="WP_146439982.1">
    <property type="nucleotide sequence ID" value="NZ_SJPL01000001.1"/>
</dbReference>
<evidence type="ECO:0000313" key="3">
    <source>
        <dbReference type="EMBL" id="TWT71746.1"/>
    </source>
</evidence>
<accession>A0A5C5Y7T7</accession>
<dbReference type="EC" id="3.1.1.-" evidence="3"/>
<evidence type="ECO:0000259" key="2">
    <source>
        <dbReference type="Pfam" id="PF00144"/>
    </source>
</evidence>
<proteinExistence type="predicted"/>
<dbReference type="SUPFAM" id="SSF56601">
    <property type="entry name" value="beta-lactamase/transpeptidase-like"/>
    <property type="match status" value="1"/>
</dbReference>
<feature type="domain" description="Beta-lactamase-related" evidence="2">
    <location>
        <begin position="97"/>
        <end position="468"/>
    </location>
</feature>
<dbReference type="OrthoDB" id="9770183at2"/>
<evidence type="ECO:0000256" key="1">
    <source>
        <dbReference type="SAM" id="SignalP"/>
    </source>
</evidence>
<dbReference type="InterPro" id="IPR001466">
    <property type="entry name" value="Beta-lactam-related"/>
</dbReference>
<dbReference type="Proteomes" id="UP000317238">
    <property type="component" value="Unassembled WGS sequence"/>
</dbReference>
<dbReference type="Gene3D" id="3.40.710.10">
    <property type="entry name" value="DD-peptidase/beta-lactamase superfamily"/>
    <property type="match status" value="1"/>
</dbReference>
<dbReference type="InterPro" id="IPR012338">
    <property type="entry name" value="Beta-lactam/transpept-like"/>
</dbReference>
<dbReference type="InterPro" id="IPR050789">
    <property type="entry name" value="Diverse_Enzym_Activities"/>
</dbReference>
<gene>
    <name evidence="3" type="primary">estB</name>
    <name evidence="3" type="ORF">Pan14r_40620</name>
</gene>
<dbReference type="AlphaFoldDB" id="A0A5C5Y7T7"/>
<dbReference type="GO" id="GO:0016787">
    <property type="term" value="F:hydrolase activity"/>
    <property type="evidence" value="ECO:0007669"/>
    <property type="project" value="UniProtKB-KW"/>
</dbReference>
<keyword evidence="1" id="KW-0732">Signal</keyword>
<dbReference type="Pfam" id="PF00144">
    <property type="entry name" value="Beta-lactamase"/>
    <property type="match status" value="1"/>
</dbReference>
<feature type="signal peptide" evidence="1">
    <location>
        <begin position="1"/>
        <end position="23"/>
    </location>
</feature>